<dbReference type="PANTHER" id="PTHR43692">
    <property type="entry name" value="UDP-N-ACETYLMURAMOYLALANINE--D-GLUTAMATE LIGASE"/>
    <property type="match status" value="1"/>
</dbReference>
<evidence type="ECO:0000259" key="10">
    <source>
        <dbReference type="Pfam" id="PF08245"/>
    </source>
</evidence>
<evidence type="ECO:0000313" key="11">
    <source>
        <dbReference type="EMBL" id="MDT7043341.1"/>
    </source>
</evidence>
<evidence type="ECO:0000256" key="7">
    <source>
        <dbReference type="HAMAP-Rule" id="MF_00639"/>
    </source>
</evidence>
<dbReference type="HAMAP" id="MF_00639">
    <property type="entry name" value="MurD"/>
    <property type="match status" value="1"/>
</dbReference>
<dbReference type="SUPFAM" id="SSF53623">
    <property type="entry name" value="MurD-like peptide ligases, catalytic domain"/>
    <property type="match status" value="1"/>
</dbReference>
<organism evidence="11 12">
    <name type="scientific">Candidatus Nitronereus thalassa</name>
    <dbReference type="NCBI Taxonomy" id="3020898"/>
    <lineage>
        <taxon>Bacteria</taxon>
        <taxon>Pseudomonadati</taxon>
        <taxon>Nitrospirota</taxon>
        <taxon>Nitrospiria</taxon>
        <taxon>Nitrospirales</taxon>
        <taxon>Nitrospiraceae</taxon>
        <taxon>Candidatus Nitronereus</taxon>
    </lineage>
</organism>
<protein>
    <recommendedName>
        <fullName evidence="7 8">UDP-N-acetylmuramoylalanine--D-glutamate ligase</fullName>
        <ecNumber evidence="7 8">6.3.2.9</ecNumber>
    </recommendedName>
    <alternativeName>
        <fullName evidence="7">D-glutamic acid-adding enzyme</fullName>
    </alternativeName>
    <alternativeName>
        <fullName evidence="7">UDP-N-acetylmuramoyl-L-alanyl-D-glutamate synthetase</fullName>
    </alternativeName>
</protein>
<keyword evidence="12" id="KW-1185">Reference proteome</keyword>
<comment type="function">
    <text evidence="7 8">Cell wall formation. Catalyzes the addition of glutamate to the nucleotide precursor UDP-N-acetylmuramoyl-L-alanine (UMA).</text>
</comment>
<comment type="pathway">
    <text evidence="2 7 8">Cell wall biogenesis; peptidoglycan biosynthesis.</text>
</comment>
<reference evidence="11 12" key="1">
    <citation type="journal article" date="2023" name="ISME J.">
        <title>Cultivation and genomic characterization of novel and ubiquitous marine nitrite-oxidizing bacteria from the Nitrospirales.</title>
        <authorList>
            <person name="Mueller A.J."/>
            <person name="Daebeler A."/>
            <person name="Herbold C.W."/>
            <person name="Kirkegaard R.H."/>
            <person name="Daims H."/>
        </authorList>
    </citation>
    <scope>NUCLEOTIDE SEQUENCE [LARGE SCALE GENOMIC DNA]</scope>
    <source>
        <strain evidence="11 12">EB</strain>
    </source>
</reference>
<dbReference type="RefSeq" id="WP_313833908.1">
    <property type="nucleotide sequence ID" value="NZ_JAQOUE010000001.1"/>
</dbReference>
<keyword evidence="7 8" id="KW-0573">Peptidoglycan synthesis</keyword>
<keyword evidence="4 7" id="KW-0436">Ligase</keyword>
<feature type="binding site" evidence="7">
    <location>
        <begin position="127"/>
        <end position="133"/>
    </location>
    <ligand>
        <name>ATP</name>
        <dbReference type="ChEBI" id="CHEBI:30616"/>
    </ligand>
</feature>
<evidence type="ECO:0000256" key="3">
    <source>
        <dbReference type="ARBA" id="ARBA00022490"/>
    </source>
</evidence>
<evidence type="ECO:0000313" key="12">
    <source>
        <dbReference type="Proteomes" id="UP001250932"/>
    </source>
</evidence>
<keyword evidence="7 8" id="KW-0132">Cell division</keyword>
<evidence type="ECO:0000256" key="1">
    <source>
        <dbReference type="ARBA" id="ARBA00004496"/>
    </source>
</evidence>
<keyword evidence="3 7" id="KW-0963">Cytoplasm</keyword>
<feature type="domain" description="Mur ligase C-terminal" evidence="9">
    <location>
        <begin position="338"/>
        <end position="448"/>
    </location>
</feature>
<comment type="subcellular location">
    <subcellularLocation>
        <location evidence="1 7 8">Cytoplasm</location>
    </subcellularLocation>
</comment>
<dbReference type="InterPro" id="IPR036565">
    <property type="entry name" value="Mur-like_cat_sf"/>
</dbReference>
<evidence type="ECO:0000259" key="9">
    <source>
        <dbReference type="Pfam" id="PF02875"/>
    </source>
</evidence>
<gene>
    <name evidence="7 11" type="primary">murD</name>
    <name evidence="11" type="ORF">PPG34_13355</name>
</gene>
<keyword evidence="6 7" id="KW-0067">ATP-binding</keyword>
<comment type="caution">
    <text evidence="11">The sequence shown here is derived from an EMBL/GenBank/DDBJ whole genome shotgun (WGS) entry which is preliminary data.</text>
</comment>
<evidence type="ECO:0000256" key="6">
    <source>
        <dbReference type="ARBA" id="ARBA00022840"/>
    </source>
</evidence>
<keyword evidence="5 7" id="KW-0547">Nucleotide-binding</keyword>
<dbReference type="InterPro" id="IPR005762">
    <property type="entry name" value="MurD"/>
</dbReference>
<comment type="similarity">
    <text evidence="7">Belongs to the MurCDEF family.</text>
</comment>
<dbReference type="Pfam" id="PF02875">
    <property type="entry name" value="Mur_ligase_C"/>
    <property type="match status" value="1"/>
</dbReference>
<dbReference type="Gene3D" id="3.40.50.720">
    <property type="entry name" value="NAD(P)-binding Rossmann-like Domain"/>
    <property type="match status" value="1"/>
</dbReference>
<comment type="catalytic activity">
    <reaction evidence="7 8">
        <text>UDP-N-acetyl-alpha-D-muramoyl-L-alanine + D-glutamate + ATP = UDP-N-acetyl-alpha-D-muramoyl-L-alanyl-D-glutamate + ADP + phosphate + H(+)</text>
        <dbReference type="Rhea" id="RHEA:16429"/>
        <dbReference type="ChEBI" id="CHEBI:15378"/>
        <dbReference type="ChEBI" id="CHEBI:29986"/>
        <dbReference type="ChEBI" id="CHEBI:30616"/>
        <dbReference type="ChEBI" id="CHEBI:43474"/>
        <dbReference type="ChEBI" id="CHEBI:83898"/>
        <dbReference type="ChEBI" id="CHEBI:83900"/>
        <dbReference type="ChEBI" id="CHEBI:456216"/>
        <dbReference type="EC" id="6.3.2.9"/>
    </reaction>
</comment>
<evidence type="ECO:0000256" key="4">
    <source>
        <dbReference type="ARBA" id="ARBA00022598"/>
    </source>
</evidence>
<dbReference type="EMBL" id="JAQOUE010000001">
    <property type="protein sequence ID" value="MDT7043341.1"/>
    <property type="molecule type" value="Genomic_DNA"/>
</dbReference>
<dbReference type="EC" id="6.3.2.9" evidence="7 8"/>
<dbReference type="Pfam" id="PF08245">
    <property type="entry name" value="Mur_ligase_M"/>
    <property type="match status" value="1"/>
</dbReference>
<dbReference type="NCBIfam" id="TIGR01087">
    <property type="entry name" value="murD"/>
    <property type="match status" value="1"/>
</dbReference>
<dbReference type="InterPro" id="IPR013221">
    <property type="entry name" value="Mur_ligase_cen"/>
</dbReference>
<dbReference type="Proteomes" id="UP001250932">
    <property type="component" value="Unassembled WGS sequence"/>
</dbReference>
<feature type="domain" description="Mur ligase central" evidence="10">
    <location>
        <begin position="125"/>
        <end position="313"/>
    </location>
</feature>
<dbReference type="SUPFAM" id="SSF51984">
    <property type="entry name" value="MurCD N-terminal domain"/>
    <property type="match status" value="1"/>
</dbReference>
<dbReference type="Gene3D" id="3.40.1190.10">
    <property type="entry name" value="Mur-like, catalytic domain"/>
    <property type="match status" value="1"/>
</dbReference>
<keyword evidence="7 8" id="KW-0131">Cell cycle</keyword>
<dbReference type="GO" id="GO:0008764">
    <property type="term" value="F:UDP-N-acetylmuramoylalanine-D-glutamate ligase activity"/>
    <property type="evidence" value="ECO:0007669"/>
    <property type="project" value="UniProtKB-EC"/>
</dbReference>
<dbReference type="InterPro" id="IPR004101">
    <property type="entry name" value="Mur_ligase_C"/>
</dbReference>
<keyword evidence="7 8" id="KW-0961">Cell wall biogenesis/degradation</keyword>
<proteinExistence type="inferred from homology"/>
<accession>A0ABU3KAA3</accession>
<name>A0ABU3KAA3_9BACT</name>
<sequence length="473" mass="50639">MVAMSDRQQAMINDLRGKVVAVVGLGKSGLAAARLLDAVGAQVRLVDQKPESELVDLASPLQHLNTQIFGGNRFAEGIQPAECVVLSPGVPPSLEAINQARIKGVPVISEIELASWFLSIPLVAVTGTNGKSTTVSLLGRIFEESGRQAFVGGNLGTPLSEAALTMFRHEANHAGGPAPYDLAVVEVSSFQLETIDRFCPHVAVILNVTPDHLDRHASFADYIAAKGRIFENQTADDFAVLNVDDNQLLPLHESIQALSVGFSMKERLPNGVFLNDPLIMASMSGQTYPIMPIEEIQLLGAHNVANVLAAVAVGLLCECPISTIRRAVGTYRGREHALELVRKRQGVMFVNDSKGTNVDATIKALESFTQPVVIILGGKDKGSDFTQLREALQQHAKSIVLIGEASESIAKAIMGIGDIRQAQSLSQAVELASHLAVSGDVVLLSPACASFDMFRDYLDRGQQFRDLVNALPA</sequence>
<evidence type="ECO:0000256" key="8">
    <source>
        <dbReference type="RuleBase" id="RU003664"/>
    </source>
</evidence>
<dbReference type="Pfam" id="PF21799">
    <property type="entry name" value="MurD-like_N"/>
    <property type="match status" value="1"/>
</dbReference>
<evidence type="ECO:0000256" key="2">
    <source>
        <dbReference type="ARBA" id="ARBA00004752"/>
    </source>
</evidence>
<dbReference type="SUPFAM" id="SSF53244">
    <property type="entry name" value="MurD-like peptide ligases, peptide-binding domain"/>
    <property type="match status" value="1"/>
</dbReference>
<evidence type="ECO:0000256" key="5">
    <source>
        <dbReference type="ARBA" id="ARBA00022741"/>
    </source>
</evidence>
<keyword evidence="7 8" id="KW-0133">Cell shape</keyword>
<dbReference type="Gene3D" id="3.90.190.20">
    <property type="entry name" value="Mur ligase, C-terminal domain"/>
    <property type="match status" value="1"/>
</dbReference>
<dbReference type="PANTHER" id="PTHR43692:SF1">
    <property type="entry name" value="UDP-N-ACETYLMURAMOYLALANINE--D-GLUTAMATE LIGASE"/>
    <property type="match status" value="1"/>
</dbReference>
<dbReference type="InterPro" id="IPR036615">
    <property type="entry name" value="Mur_ligase_C_dom_sf"/>
</dbReference>